<proteinExistence type="predicted"/>
<dbReference type="EMBL" id="RBRE01000070">
    <property type="protein sequence ID" value="RMQ43195.1"/>
    <property type="molecule type" value="Genomic_DNA"/>
</dbReference>
<evidence type="ECO:0000313" key="3">
    <source>
        <dbReference type="Proteomes" id="UP000277236"/>
    </source>
</evidence>
<reference evidence="2 3" key="1">
    <citation type="submission" date="2018-08" db="EMBL/GenBank/DDBJ databases">
        <title>Recombination of ecologically and evolutionarily significant loci maintains genetic cohesion in the Pseudomonas syringae species complex.</title>
        <authorList>
            <person name="Dillon M."/>
            <person name="Thakur S."/>
            <person name="Almeida R.N.D."/>
            <person name="Weir B.S."/>
            <person name="Guttman D.S."/>
        </authorList>
    </citation>
    <scope>NUCLEOTIDE SEQUENCE [LARGE SCALE GENOMIC DNA]</scope>
    <source>
        <strain evidence="2 3">ICMP 3353</strain>
    </source>
</reference>
<gene>
    <name evidence="2" type="ORF">ALQ04_02826</name>
</gene>
<dbReference type="RefSeq" id="WP_122317337.1">
    <property type="nucleotide sequence ID" value="NZ_RBRE01000070.1"/>
</dbReference>
<comment type="caution">
    <text evidence="2">The sequence shown here is derived from an EMBL/GenBank/DDBJ whole genome shotgun (WGS) entry which is preliminary data.</text>
</comment>
<evidence type="ECO:0000313" key="2">
    <source>
        <dbReference type="EMBL" id="RMQ43195.1"/>
    </source>
</evidence>
<protein>
    <submittedName>
        <fullName evidence="2">Uncharacterized protein</fullName>
    </submittedName>
</protein>
<accession>A0A3M4LNX9</accession>
<evidence type="ECO:0000256" key="1">
    <source>
        <dbReference type="SAM" id="MobiDB-lite"/>
    </source>
</evidence>
<feature type="compositionally biased region" description="Polar residues" evidence="1">
    <location>
        <begin position="1"/>
        <end position="20"/>
    </location>
</feature>
<dbReference type="AlphaFoldDB" id="A0A3M4LNX9"/>
<sequence length="69" mass="7359">MLINNSSFPPLTSGTPTNPINLPVSSTPPPPLTDAQKEALQLLRDKLKESTNPPVTVTPPKTSLIDEVV</sequence>
<name>A0A3M4LNX9_PSECI</name>
<feature type="region of interest" description="Disordered" evidence="1">
    <location>
        <begin position="1"/>
        <end position="69"/>
    </location>
</feature>
<dbReference type="Proteomes" id="UP000277236">
    <property type="component" value="Unassembled WGS sequence"/>
</dbReference>
<feature type="compositionally biased region" description="Low complexity" evidence="1">
    <location>
        <begin position="51"/>
        <end position="62"/>
    </location>
</feature>
<organism evidence="2 3">
    <name type="scientific">Pseudomonas cichorii</name>
    <dbReference type="NCBI Taxonomy" id="36746"/>
    <lineage>
        <taxon>Bacteria</taxon>
        <taxon>Pseudomonadati</taxon>
        <taxon>Pseudomonadota</taxon>
        <taxon>Gammaproteobacteria</taxon>
        <taxon>Pseudomonadales</taxon>
        <taxon>Pseudomonadaceae</taxon>
        <taxon>Pseudomonas</taxon>
    </lineage>
</organism>